<reference evidence="1 3" key="1">
    <citation type="submission" date="2013-02" db="EMBL/GenBank/DDBJ databases">
        <title>The Genome Sequence of Enterococcus haemoperoxidus BAA-382.</title>
        <authorList>
            <consortium name="The Broad Institute Genome Sequencing Platform"/>
            <consortium name="The Broad Institute Genome Sequencing Center for Infectious Disease"/>
            <person name="Earl A.M."/>
            <person name="Gilmore M.S."/>
            <person name="Lebreton F."/>
            <person name="Walker B."/>
            <person name="Young S.K."/>
            <person name="Zeng Q."/>
            <person name="Gargeya S."/>
            <person name="Fitzgerald M."/>
            <person name="Haas B."/>
            <person name="Abouelleil A."/>
            <person name="Alvarado L."/>
            <person name="Arachchi H.M."/>
            <person name="Berlin A.M."/>
            <person name="Chapman S.B."/>
            <person name="Dewar J."/>
            <person name="Goldberg J."/>
            <person name="Griggs A."/>
            <person name="Gujja S."/>
            <person name="Hansen M."/>
            <person name="Howarth C."/>
            <person name="Imamovic A."/>
            <person name="Larimer J."/>
            <person name="McCowan C."/>
            <person name="Murphy C."/>
            <person name="Neiman D."/>
            <person name="Pearson M."/>
            <person name="Priest M."/>
            <person name="Roberts A."/>
            <person name="Saif S."/>
            <person name="Shea T."/>
            <person name="Sisk P."/>
            <person name="Sykes S."/>
            <person name="Wortman J."/>
            <person name="Nusbaum C."/>
            <person name="Birren B."/>
        </authorList>
    </citation>
    <scope>NUCLEOTIDE SEQUENCE [LARGE SCALE GENOMIC DNA]</scope>
    <source>
        <strain evidence="1 3">ATCC BAA-382</strain>
    </source>
</reference>
<dbReference type="EMBL" id="AJAR01000012">
    <property type="protein sequence ID" value="EOH98612.1"/>
    <property type="molecule type" value="Genomic_DNA"/>
</dbReference>
<keyword evidence="4" id="KW-1185">Reference proteome</keyword>
<evidence type="ECO:0000313" key="4">
    <source>
        <dbReference type="Proteomes" id="UP000014197"/>
    </source>
</evidence>
<dbReference type="Proteomes" id="UP000013858">
    <property type="component" value="Unassembled WGS sequence"/>
</dbReference>
<dbReference type="EMBL" id="ASVY01000002">
    <property type="protein sequence ID" value="EOT62205.1"/>
    <property type="molecule type" value="Genomic_DNA"/>
</dbReference>
<accession>R2QQ20</accession>
<dbReference type="AlphaFoldDB" id="R2QQ20"/>
<comment type="caution">
    <text evidence="1">The sequence shown here is derived from an EMBL/GenBank/DDBJ whole genome shotgun (WGS) entry which is preliminary data.</text>
</comment>
<evidence type="ECO:0000313" key="3">
    <source>
        <dbReference type="Proteomes" id="UP000013858"/>
    </source>
</evidence>
<dbReference type="PATRIC" id="fig|1158608.3.peg.1182"/>
<protein>
    <submittedName>
        <fullName evidence="1">Uncharacterized protein</fullName>
    </submittedName>
</protein>
<dbReference type="eggNOG" id="ENOG5031P4U">
    <property type="taxonomic scope" value="Bacteria"/>
</dbReference>
<dbReference type="Proteomes" id="UP000014197">
    <property type="component" value="Unassembled WGS sequence"/>
</dbReference>
<gene>
    <name evidence="2" type="ORF">I583_01205</name>
    <name evidence="1" type="ORF">UAW_01208</name>
</gene>
<sequence>MEDTIIYFKQNQESGHNNYFVYHKVMETHTGLLTHIKVFKEKPYAITGMLIWENDVCINCVIKNRPFARYVLSLPMHQYEIEVKGNYNSRGQFDVKHMRIVNIDSYIALIGTPE</sequence>
<name>R2QQ20_9ENTE</name>
<proteinExistence type="predicted"/>
<evidence type="ECO:0000313" key="1">
    <source>
        <dbReference type="EMBL" id="EOH98612.1"/>
    </source>
</evidence>
<reference evidence="2 4" key="2">
    <citation type="submission" date="2013-03" db="EMBL/GenBank/DDBJ databases">
        <title>The Genome Sequence of Enterococcus haemoperoxidus BAA-382 (PacBio/Illumina hybrid assembly).</title>
        <authorList>
            <consortium name="The Broad Institute Genomics Platform"/>
            <consortium name="The Broad Institute Genome Sequencing Center for Infectious Disease"/>
            <person name="Earl A."/>
            <person name="Russ C."/>
            <person name="Gilmore M."/>
            <person name="Surin D."/>
            <person name="Walker B."/>
            <person name="Young S."/>
            <person name="Zeng Q."/>
            <person name="Gargeya S."/>
            <person name="Fitzgerald M."/>
            <person name="Haas B."/>
            <person name="Abouelleil A."/>
            <person name="Allen A.W."/>
            <person name="Alvarado L."/>
            <person name="Arachchi H.M."/>
            <person name="Berlin A.M."/>
            <person name="Chapman S.B."/>
            <person name="Gainer-Dewar J."/>
            <person name="Goldberg J."/>
            <person name="Griggs A."/>
            <person name="Gujja S."/>
            <person name="Hansen M."/>
            <person name="Howarth C."/>
            <person name="Imamovic A."/>
            <person name="Ireland A."/>
            <person name="Larimer J."/>
            <person name="McCowan C."/>
            <person name="Murphy C."/>
            <person name="Pearson M."/>
            <person name="Poon T.W."/>
            <person name="Priest M."/>
            <person name="Roberts A."/>
            <person name="Saif S."/>
            <person name="Shea T."/>
            <person name="Sisk P."/>
            <person name="Sykes S."/>
            <person name="Wortman J."/>
            <person name="Nusbaum C."/>
            <person name="Birren B."/>
        </authorList>
    </citation>
    <scope>NUCLEOTIDE SEQUENCE [LARGE SCALE GENOMIC DNA]</scope>
    <source>
        <strain evidence="2 4">ATCC BAA-382</strain>
    </source>
</reference>
<evidence type="ECO:0000313" key="2">
    <source>
        <dbReference type="EMBL" id="EOT62205.1"/>
    </source>
</evidence>
<organism evidence="1 3">
    <name type="scientific">Enterococcus haemoperoxidus ATCC BAA-382</name>
    <dbReference type="NCBI Taxonomy" id="1158608"/>
    <lineage>
        <taxon>Bacteria</taxon>
        <taxon>Bacillati</taxon>
        <taxon>Bacillota</taxon>
        <taxon>Bacilli</taxon>
        <taxon>Lactobacillales</taxon>
        <taxon>Enterococcaceae</taxon>
        <taxon>Enterococcus</taxon>
    </lineage>
</organism>